<accession>A0A1X7K7U7</accession>
<dbReference type="InterPro" id="IPR029061">
    <property type="entry name" value="THDP-binding"/>
</dbReference>
<evidence type="ECO:0000256" key="2">
    <source>
        <dbReference type="ARBA" id="ARBA00023002"/>
    </source>
</evidence>
<comment type="cofactor">
    <cofactor evidence="1">
        <name>thiamine diphosphate</name>
        <dbReference type="ChEBI" id="CHEBI:58937"/>
    </cofactor>
</comment>
<sequence>MCAKAIRKEPLVPVTAYDRDLLVELYRKMVSIRLFEQKVEHHFLAGDIPGFVHLYIGEEGIATGVMANMTKEDYIESTHRGHGHTVAKGADLNRMMAEIFGKRTGCCKGKGGSMHIADFSVGMLGANGIVGGGYTLAVGAGLASKLRGDDRVSTVFFGDGASNRGTFHEALNMAAVWNLPVLFVCENNQWASTTPTHTVNSVENVADRAQGYGVPGYIVDGNDVFAVYEAAKEIIQSIRSGGGPVLLECKTYRIKGHFVGDPEKYRTKEEVQNMQETNDPITRFEAKVTEAGVMTDQELEEIHRQVEAAIEDAVRFALESPEPDPSELYEDLYV</sequence>
<dbReference type="STRING" id="561720.SAMN06275492_12229"/>
<evidence type="ECO:0000259" key="4">
    <source>
        <dbReference type="Pfam" id="PF00676"/>
    </source>
</evidence>
<evidence type="ECO:0000313" key="5">
    <source>
        <dbReference type="EMBL" id="SMG36882.1"/>
    </source>
</evidence>
<dbReference type="SUPFAM" id="SSF52518">
    <property type="entry name" value="Thiamin diphosphate-binding fold (THDP-binding)"/>
    <property type="match status" value="1"/>
</dbReference>
<gene>
    <name evidence="5" type="ORF">SAMN06275492_12229</name>
</gene>
<evidence type="ECO:0000313" key="6">
    <source>
        <dbReference type="Proteomes" id="UP000193355"/>
    </source>
</evidence>
<name>A0A1X7K7U7_9BACT</name>
<dbReference type="GO" id="GO:0004739">
    <property type="term" value="F:pyruvate dehydrogenase (acetyl-transferring) activity"/>
    <property type="evidence" value="ECO:0007669"/>
    <property type="project" value="TreeGrafter"/>
</dbReference>
<dbReference type="EMBL" id="FXBB01000022">
    <property type="protein sequence ID" value="SMG36882.1"/>
    <property type="molecule type" value="Genomic_DNA"/>
</dbReference>
<feature type="domain" description="Dehydrogenase E1 component" evidence="4">
    <location>
        <begin position="27"/>
        <end position="325"/>
    </location>
</feature>
<dbReference type="CDD" id="cd02000">
    <property type="entry name" value="TPP_E1_PDC_ADC_BCADC"/>
    <property type="match status" value="1"/>
</dbReference>
<proteinExistence type="predicted"/>
<reference evidence="6" key="1">
    <citation type="submission" date="2017-04" db="EMBL/GenBank/DDBJ databases">
        <authorList>
            <person name="Varghese N."/>
            <person name="Submissions S."/>
        </authorList>
    </citation>
    <scope>NUCLEOTIDE SEQUENCE [LARGE SCALE GENOMIC DNA]</scope>
    <source>
        <strain evidence="6">USBA 82</strain>
    </source>
</reference>
<organism evidence="5 6">
    <name type="scientific">Dethiosulfovibrio salsuginis</name>
    <dbReference type="NCBI Taxonomy" id="561720"/>
    <lineage>
        <taxon>Bacteria</taxon>
        <taxon>Thermotogati</taxon>
        <taxon>Synergistota</taxon>
        <taxon>Synergistia</taxon>
        <taxon>Synergistales</taxon>
        <taxon>Dethiosulfovibrionaceae</taxon>
        <taxon>Dethiosulfovibrio</taxon>
    </lineage>
</organism>
<keyword evidence="6" id="KW-1185">Reference proteome</keyword>
<evidence type="ECO:0000256" key="1">
    <source>
        <dbReference type="ARBA" id="ARBA00001964"/>
    </source>
</evidence>
<dbReference type="AlphaFoldDB" id="A0A1X7K7U7"/>
<dbReference type="RefSeq" id="WP_085544977.1">
    <property type="nucleotide sequence ID" value="NZ_FXBB01000022.1"/>
</dbReference>
<evidence type="ECO:0000256" key="3">
    <source>
        <dbReference type="ARBA" id="ARBA00023052"/>
    </source>
</evidence>
<keyword evidence="5" id="KW-0670">Pyruvate</keyword>
<dbReference type="InterPro" id="IPR050642">
    <property type="entry name" value="PDH_E1_Alpha_Subunit"/>
</dbReference>
<dbReference type="GO" id="GO:0006086">
    <property type="term" value="P:pyruvate decarboxylation to acetyl-CoA"/>
    <property type="evidence" value="ECO:0007669"/>
    <property type="project" value="TreeGrafter"/>
</dbReference>
<dbReference type="Proteomes" id="UP000193355">
    <property type="component" value="Unassembled WGS sequence"/>
</dbReference>
<dbReference type="PANTHER" id="PTHR11516">
    <property type="entry name" value="PYRUVATE DEHYDROGENASE E1 COMPONENT, ALPHA SUBUNIT BACTERIAL AND ORGANELLAR"/>
    <property type="match status" value="1"/>
</dbReference>
<dbReference type="PANTHER" id="PTHR11516:SF60">
    <property type="entry name" value="PYRUVATE DEHYDROGENASE E1 COMPONENT SUBUNIT ALPHA"/>
    <property type="match status" value="1"/>
</dbReference>
<dbReference type="FunFam" id="3.40.50.970:FF:000013">
    <property type="entry name" value="Pyruvate dehydrogenase E1 component subunit alpha"/>
    <property type="match status" value="1"/>
</dbReference>
<protein>
    <submittedName>
        <fullName evidence="5">Pyruvate dehydrogenase E1 component alpha subunit</fullName>
    </submittedName>
</protein>
<keyword evidence="2" id="KW-0560">Oxidoreductase</keyword>
<dbReference type="Gene3D" id="3.40.50.970">
    <property type="match status" value="1"/>
</dbReference>
<dbReference type="Pfam" id="PF00676">
    <property type="entry name" value="E1_dh"/>
    <property type="match status" value="1"/>
</dbReference>
<dbReference type="OrthoDB" id="9766715at2"/>
<keyword evidence="3" id="KW-0786">Thiamine pyrophosphate</keyword>
<dbReference type="InterPro" id="IPR001017">
    <property type="entry name" value="DH_E1"/>
</dbReference>